<sequence>VFRTDLLPMALHSTAPFLPPWPSHLPQITFFCRASFLVAPLHRSSKISMGEPEPSLSCVLFLYHVVPFSLHQRALCNLEKSV</sequence>
<reference evidence="1" key="1">
    <citation type="submission" date="2025-05" db="UniProtKB">
        <authorList>
            <consortium name="Ensembl"/>
        </authorList>
    </citation>
    <scope>IDENTIFICATION</scope>
</reference>
<dbReference type="Proteomes" id="UP000694720">
    <property type="component" value="Unplaced"/>
</dbReference>
<dbReference type="AlphaFoldDB" id="A0A8D0JFV4"/>
<dbReference type="Ensembl" id="ENSSSCT00025035953.1">
    <property type="protein sequence ID" value="ENSSSCP00025015013.1"/>
    <property type="gene ID" value="ENSSSCG00025026585.1"/>
</dbReference>
<dbReference type="Proteomes" id="UP000694727">
    <property type="component" value="Unplaced"/>
</dbReference>
<dbReference type="Ensembl" id="ENSSSCT00055015991.1">
    <property type="protein sequence ID" value="ENSSSCP00055012569.1"/>
    <property type="gene ID" value="ENSSSCG00055008195.1"/>
</dbReference>
<organism evidence="1 2">
    <name type="scientific">Sus scrofa</name>
    <name type="common">Pig</name>
    <dbReference type="NCBI Taxonomy" id="9823"/>
    <lineage>
        <taxon>Eukaryota</taxon>
        <taxon>Metazoa</taxon>
        <taxon>Chordata</taxon>
        <taxon>Craniata</taxon>
        <taxon>Vertebrata</taxon>
        <taxon>Euteleostomi</taxon>
        <taxon>Mammalia</taxon>
        <taxon>Eutheria</taxon>
        <taxon>Laurasiatheria</taxon>
        <taxon>Artiodactyla</taxon>
        <taxon>Suina</taxon>
        <taxon>Suidae</taxon>
        <taxon>Sus</taxon>
    </lineage>
</organism>
<accession>A0A8D0JFV4</accession>
<dbReference type="Ensembl" id="ENSSSCT00015056329.1">
    <property type="protein sequence ID" value="ENSSSCP00015022590.1"/>
    <property type="gene ID" value="ENSSSCG00015042232.1"/>
</dbReference>
<dbReference type="Ensembl" id="ENSSSCT00065004635.1">
    <property type="protein sequence ID" value="ENSSSCP00065001972.1"/>
    <property type="gene ID" value="ENSSSCG00065003407.1"/>
</dbReference>
<dbReference type="Ensembl" id="ENSSSCT00060047484.1">
    <property type="protein sequence ID" value="ENSSSCP00060020334.1"/>
    <property type="gene ID" value="ENSSSCG00060035031.1"/>
</dbReference>
<proteinExistence type="predicted"/>
<dbReference type="Proteomes" id="UP000694722">
    <property type="component" value="Unplaced"/>
</dbReference>
<dbReference type="Proteomes" id="UP000694571">
    <property type="component" value="Unplaced"/>
</dbReference>
<dbReference type="Proteomes" id="UP000694726">
    <property type="component" value="Unplaced"/>
</dbReference>
<dbReference type="Ensembl" id="ENSSSCT00030053862.1">
    <property type="protein sequence ID" value="ENSSSCP00030024591.1"/>
    <property type="gene ID" value="ENSSSCG00030038697.1"/>
</dbReference>
<name>A0A8D0JFV4_PIG</name>
<dbReference type="Proteomes" id="UP000694725">
    <property type="component" value="Unplaced"/>
</dbReference>
<dbReference type="Proteomes" id="UP000694728">
    <property type="component" value="Unplaced"/>
</dbReference>
<dbReference type="Proteomes" id="UP000694570">
    <property type="component" value="Unplaced"/>
</dbReference>
<dbReference type="Ensembl" id="ENSSSCT00035097937.1">
    <property type="protein sequence ID" value="ENSSSCP00035041351.1"/>
    <property type="gene ID" value="ENSSSCG00035072377.1"/>
</dbReference>
<dbReference type="Proteomes" id="UP000694723">
    <property type="component" value="Unplaced"/>
</dbReference>
<dbReference type="Ensembl" id="ENSSSCT00050046252.1">
    <property type="protein sequence ID" value="ENSSSCP00050019083.1"/>
    <property type="gene ID" value="ENSSSCG00050034446.1"/>
</dbReference>
<dbReference type="Ensembl" id="ENSSSCT00045017120.1">
    <property type="protein sequence ID" value="ENSSSCP00045011802.1"/>
    <property type="gene ID" value="ENSSSCG00045010109.1"/>
</dbReference>
<evidence type="ECO:0000313" key="2">
    <source>
        <dbReference type="Proteomes" id="UP000694570"/>
    </source>
</evidence>
<dbReference type="Proteomes" id="UP000694724">
    <property type="component" value="Unplaced"/>
</dbReference>
<evidence type="ECO:0000313" key="1">
    <source>
        <dbReference type="Ensembl" id="ENSSSCP00030024591.1"/>
    </source>
</evidence>
<dbReference type="Ensembl" id="ENSSSCT00040027473.1">
    <property type="protein sequence ID" value="ENSSSCP00040011584.1"/>
    <property type="gene ID" value="ENSSSCG00040020392.1"/>
</dbReference>
<protein>
    <submittedName>
        <fullName evidence="1">Uncharacterized protein</fullName>
    </submittedName>
</protein>